<gene>
    <name evidence="1" type="ORF">METZ01_LOCUS295638</name>
</gene>
<dbReference type="AlphaFoldDB" id="A0A382M1B3"/>
<protein>
    <submittedName>
        <fullName evidence="1">Uncharacterized protein</fullName>
    </submittedName>
</protein>
<organism evidence="1">
    <name type="scientific">marine metagenome</name>
    <dbReference type="NCBI Taxonomy" id="408172"/>
    <lineage>
        <taxon>unclassified sequences</taxon>
        <taxon>metagenomes</taxon>
        <taxon>ecological metagenomes</taxon>
    </lineage>
</organism>
<accession>A0A382M1B3</accession>
<evidence type="ECO:0000313" key="1">
    <source>
        <dbReference type="EMBL" id="SVC42784.1"/>
    </source>
</evidence>
<name>A0A382M1B3_9ZZZZ</name>
<proteinExistence type="predicted"/>
<dbReference type="EMBL" id="UINC01090652">
    <property type="protein sequence ID" value="SVC42784.1"/>
    <property type="molecule type" value="Genomic_DNA"/>
</dbReference>
<feature type="non-terminal residue" evidence="1">
    <location>
        <position position="1"/>
    </location>
</feature>
<sequence length="188" mass="21552">VGDNLETVDWQLDEICESMQGNKPDKTDDDPIKIKYTLTDTDKSNGMEFLKLYNRLVLDLVYDKRLKEEQLYISEIESLSWDQQRKEAESYNADNTASTPLLTKLAEARDITIAQMVSKVDTAIENYYEKLAVLLAKKQKIEAELRACSTLLELHVVNAHRFGFYMNEDRITTAGYDPATFVNAKVDL</sequence>
<reference evidence="1" key="1">
    <citation type="submission" date="2018-05" db="EMBL/GenBank/DDBJ databases">
        <authorList>
            <person name="Lanie J.A."/>
            <person name="Ng W.-L."/>
            <person name="Kazmierczak K.M."/>
            <person name="Andrzejewski T.M."/>
            <person name="Davidsen T.M."/>
            <person name="Wayne K.J."/>
            <person name="Tettelin H."/>
            <person name="Glass J.I."/>
            <person name="Rusch D."/>
            <person name="Podicherti R."/>
            <person name="Tsui H.-C.T."/>
            <person name="Winkler M.E."/>
        </authorList>
    </citation>
    <scope>NUCLEOTIDE SEQUENCE</scope>
</reference>